<gene>
    <name evidence="1" type="ORF">RG963_02855</name>
</gene>
<accession>A0ABU2CYG9</accession>
<protein>
    <submittedName>
        <fullName evidence="1">Uncharacterized protein</fullName>
    </submittedName>
</protein>
<proteinExistence type="predicted"/>
<evidence type="ECO:0000313" key="2">
    <source>
        <dbReference type="Proteomes" id="UP001246244"/>
    </source>
</evidence>
<dbReference type="EMBL" id="JAVKPK010000007">
    <property type="protein sequence ID" value="MDR7664742.1"/>
    <property type="molecule type" value="Genomic_DNA"/>
</dbReference>
<name>A0ABU2CYG9_9EURY</name>
<keyword evidence="2" id="KW-1185">Reference proteome</keyword>
<dbReference type="RefSeq" id="WP_310574768.1">
    <property type="nucleotide sequence ID" value="NZ_JAVKPK010000007.1"/>
</dbReference>
<dbReference type="Proteomes" id="UP001246244">
    <property type="component" value="Unassembled WGS sequence"/>
</dbReference>
<comment type="caution">
    <text evidence="1">The sequence shown here is derived from an EMBL/GenBank/DDBJ whole genome shotgun (WGS) entry which is preliminary data.</text>
</comment>
<reference evidence="2" key="1">
    <citation type="submission" date="2023-07" db="EMBL/GenBank/DDBJ databases">
        <title>Whole-genome sequencing of a new Methanosarcina sp. Z-7115.</title>
        <authorList>
            <person name="Zhilina T.N."/>
            <person name="Merkel A.Y."/>
        </authorList>
    </citation>
    <scope>NUCLEOTIDE SEQUENCE [LARGE SCALE GENOMIC DNA]</scope>
    <source>
        <strain evidence="2">Z-7115</strain>
    </source>
</reference>
<sequence>MKQQNIIKNVLEKTGNENLINELTTRLSQSEITTLLLALSKEIANKNTPNDILSKYESNRFVKPSRLNPIKVKKVEILMLEMAEASGFLSVLLSPASPLGSCSVIAKVDQNNVISATRGLEFIADNTNMLAIYLASGIKNKTIDNTKSPVHLSAICRVTRGQMFKINSFVPHFSLFTLASSGKDTGSYCFEKDTITRHIQFYINYFGNKLGYRLKVTLNIRNGYTDKIGFIDRIHCHLREIYPHTDFIVNREETDNSYYQGINFKINVEDIEIVDGGFVDWTQKLLGNKKERLLISGAGVDLQLIAGMLDKTI</sequence>
<organism evidence="1 2">
    <name type="scientific">Methanosarcina baikalica</name>
    <dbReference type="NCBI Taxonomy" id="3073890"/>
    <lineage>
        <taxon>Archaea</taxon>
        <taxon>Methanobacteriati</taxon>
        <taxon>Methanobacteriota</taxon>
        <taxon>Stenosarchaea group</taxon>
        <taxon>Methanomicrobia</taxon>
        <taxon>Methanosarcinales</taxon>
        <taxon>Methanosarcinaceae</taxon>
        <taxon>Methanosarcina</taxon>
    </lineage>
</organism>
<evidence type="ECO:0000313" key="1">
    <source>
        <dbReference type="EMBL" id="MDR7664742.1"/>
    </source>
</evidence>